<feature type="region of interest" description="Disordered" evidence="1">
    <location>
        <begin position="22"/>
        <end position="58"/>
    </location>
</feature>
<evidence type="ECO:0000313" key="2">
    <source>
        <dbReference type="EMBL" id="OCF36693.1"/>
    </source>
</evidence>
<sequence length="130" mass="14904">MQMHSCIDLSTLVADDISTTPALNATATVTSHRRRHSQKDKHKERRRRDRKVYESPPVIAERESSLYLPSPPQYEYPFDNQYPFGSGSGSAGPNAVHSPSIYLPVPVTYDLPSFLFFLDGKQRRRRRRQA</sequence>
<name>A0A1B9H090_9TREE</name>
<feature type="compositionally biased region" description="Basic residues" evidence="1">
    <location>
        <begin position="31"/>
        <end position="50"/>
    </location>
</feature>
<reference evidence="3" key="2">
    <citation type="submission" date="2013-12" db="EMBL/GenBank/DDBJ databases">
        <title>Evolution of pathogenesis and genome organization in the Tremellales.</title>
        <authorList>
            <person name="Cuomo C."/>
            <person name="Litvintseva A."/>
            <person name="Heitman J."/>
            <person name="Chen Y."/>
            <person name="Sun S."/>
            <person name="Springer D."/>
            <person name="Dromer F."/>
            <person name="Young S."/>
            <person name="Zeng Q."/>
            <person name="Chapman S."/>
            <person name="Gujja S."/>
            <person name="Saif S."/>
            <person name="Birren B."/>
        </authorList>
    </citation>
    <scope>NUCLEOTIDE SEQUENCE [LARGE SCALE GENOMIC DNA]</scope>
    <source>
        <strain evidence="3">BCC8398</strain>
    </source>
</reference>
<dbReference type="AlphaFoldDB" id="A0A1B9H090"/>
<dbReference type="Proteomes" id="UP000092666">
    <property type="component" value="Unassembled WGS sequence"/>
</dbReference>
<evidence type="ECO:0000256" key="1">
    <source>
        <dbReference type="SAM" id="MobiDB-lite"/>
    </source>
</evidence>
<accession>A0A1B9H090</accession>
<organism evidence="2 3">
    <name type="scientific">Kwoniella heveanensis BCC8398</name>
    <dbReference type="NCBI Taxonomy" id="1296120"/>
    <lineage>
        <taxon>Eukaryota</taxon>
        <taxon>Fungi</taxon>
        <taxon>Dikarya</taxon>
        <taxon>Basidiomycota</taxon>
        <taxon>Agaricomycotina</taxon>
        <taxon>Tremellomycetes</taxon>
        <taxon>Tremellales</taxon>
        <taxon>Cryptococcaceae</taxon>
        <taxon>Kwoniella</taxon>
    </lineage>
</organism>
<dbReference type="EMBL" id="KI669494">
    <property type="protein sequence ID" value="OCF36693.1"/>
    <property type="molecule type" value="Genomic_DNA"/>
</dbReference>
<gene>
    <name evidence="2" type="ORF">I316_01289</name>
</gene>
<keyword evidence="3" id="KW-1185">Reference proteome</keyword>
<protein>
    <submittedName>
        <fullName evidence="2">Uncharacterized protein</fullName>
    </submittedName>
</protein>
<proteinExistence type="predicted"/>
<reference evidence="2 3" key="1">
    <citation type="submission" date="2013-07" db="EMBL/GenBank/DDBJ databases">
        <title>The Genome Sequence of Cryptococcus heveanensis BCC8398.</title>
        <authorList>
            <consortium name="The Broad Institute Genome Sequencing Platform"/>
            <person name="Cuomo C."/>
            <person name="Litvintseva A."/>
            <person name="Chen Y."/>
            <person name="Heitman J."/>
            <person name="Sun S."/>
            <person name="Springer D."/>
            <person name="Dromer F."/>
            <person name="Young S.K."/>
            <person name="Zeng Q."/>
            <person name="Gargeya S."/>
            <person name="Fitzgerald M."/>
            <person name="Abouelleil A."/>
            <person name="Alvarado L."/>
            <person name="Berlin A.M."/>
            <person name="Chapman S.B."/>
            <person name="Dewar J."/>
            <person name="Goldberg J."/>
            <person name="Griggs A."/>
            <person name="Gujja S."/>
            <person name="Hansen M."/>
            <person name="Howarth C."/>
            <person name="Imamovic A."/>
            <person name="Larimer J."/>
            <person name="McCowan C."/>
            <person name="Murphy C."/>
            <person name="Pearson M."/>
            <person name="Priest M."/>
            <person name="Roberts A."/>
            <person name="Saif S."/>
            <person name="Shea T."/>
            <person name="Sykes S."/>
            <person name="Wortman J."/>
            <person name="Nusbaum C."/>
            <person name="Birren B."/>
        </authorList>
    </citation>
    <scope>NUCLEOTIDE SEQUENCE [LARGE SCALE GENOMIC DNA]</scope>
    <source>
        <strain evidence="2 3">BCC8398</strain>
    </source>
</reference>
<evidence type="ECO:0000313" key="3">
    <source>
        <dbReference type="Proteomes" id="UP000092666"/>
    </source>
</evidence>